<dbReference type="SMART" id="SM00387">
    <property type="entry name" value="HATPase_c"/>
    <property type="match status" value="1"/>
</dbReference>
<evidence type="ECO:0000256" key="6">
    <source>
        <dbReference type="ARBA" id="ARBA00022692"/>
    </source>
</evidence>
<dbReference type="EC" id="2.7.13.3" evidence="3"/>
<keyword evidence="6 12" id="KW-0812">Transmembrane</keyword>
<keyword evidence="11" id="KW-0902">Two-component regulatory system</keyword>
<reference evidence="15" key="1">
    <citation type="journal article" date="2019" name="Int. J. Syst. Evol. Microbiol.">
        <title>The Global Catalogue of Microorganisms (GCM) 10K type strain sequencing project: providing services to taxonomists for standard genome sequencing and annotation.</title>
        <authorList>
            <consortium name="The Broad Institute Genomics Platform"/>
            <consortium name="The Broad Institute Genome Sequencing Center for Infectious Disease"/>
            <person name="Wu L."/>
            <person name="Ma J."/>
        </authorList>
    </citation>
    <scope>NUCLEOTIDE SEQUENCE [LARGE SCALE GENOMIC DNA]</scope>
    <source>
        <strain evidence="15">JCM 14306</strain>
    </source>
</reference>
<feature type="domain" description="HAMP" evidence="13">
    <location>
        <begin position="206"/>
        <end position="258"/>
    </location>
</feature>
<evidence type="ECO:0000256" key="4">
    <source>
        <dbReference type="ARBA" id="ARBA00022553"/>
    </source>
</evidence>
<gene>
    <name evidence="14" type="ORF">GCM10009744_00760</name>
</gene>
<keyword evidence="5" id="KW-0808">Transferase</keyword>
<keyword evidence="8" id="KW-0418">Kinase</keyword>
<dbReference type="Pfam" id="PF00672">
    <property type="entry name" value="HAMP"/>
    <property type="match status" value="1"/>
</dbReference>
<keyword evidence="15" id="KW-1185">Reference proteome</keyword>
<dbReference type="RefSeq" id="WP_344107284.1">
    <property type="nucleotide sequence ID" value="NZ_BAAANE010000001.1"/>
</dbReference>
<dbReference type="Gene3D" id="6.10.340.10">
    <property type="match status" value="1"/>
</dbReference>
<dbReference type="InterPro" id="IPR050482">
    <property type="entry name" value="Sensor_HK_TwoCompSys"/>
</dbReference>
<keyword evidence="4" id="KW-0597">Phosphoprotein</keyword>
<evidence type="ECO:0000259" key="13">
    <source>
        <dbReference type="PROSITE" id="PS50885"/>
    </source>
</evidence>
<dbReference type="InterPro" id="IPR011712">
    <property type="entry name" value="Sig_transdc_His_kin_sub3_dim/P"/>
</dbReference>
<organism evidence="14 15">
    <name type="scientific">Kribbella alba</name>
    <dbReference type="NCBI Taxonomy" id="190197"/>
    <lineage>
        <taxon>Bacteria</taxon>
        <taxon>Bacillati</taxon>
        <taxon>Actinomycetota</taxon>
        <taxon>Actinomycetes</taxon>
        <taxon>Propionibacteriales</taxon>
        <taxon>Kribbellaceae</taxon>
        <taxon>Kribbella</taxon>
    </lineage>
</organism>
<evidence type="ECO:0000256" key="8">
    <source>
        <dbReference type="ARBA" id="ARBA00022777"/>
    </source>
</evidence>
<keyword evidence="12" id="KW-0472">Membrane</keyword>
<dbReference type="PROSITE" id="PS50885">
    <property type="entry name" value="HAMP"/>
    <property type="match status" value="1"/>
</dbReference>
<dbReference type="InterPro" id="IPR003594">
    <property type="entry name" value="HATPase_dom"/>
</dbReference>
<dbReference type="Pfam" id="PF02518">
    <property type="entry name" value="HATPase_c"/>
    <property type="match status" value="1"/>
</dbReference>
<evidence type="ECO:0000256" key="9">
    <source>
        <dbReference type="ARBA" id="ARBA00022840"/>
    </source>
</evidence>
<dbReference type="Proteomes" id="UP001501319">
    <property type="component" value="Unassembled WGS sequence"/>
</dbReference>
<comment type="caution">
    <text evidence="14">The sequence shown here is derived from an EMBL/GenBank/DDBJ whole genome shotgun (WGS) entry which is preliminary data.</text>
</comment>
<dbReference type="SUPFAM" id="SSF55874">
    <property type="entry name" value="ATPase domain of HSP90 chaperone/DNA topoisomerase II/histidine kinase"/>
    <property type="match status" value="1"/>
</dbReference>
<dbReference type="Pfam" id="PF05227">
    <property type="entry name" value="CHASE3"/>
    <property type="match status" value="1"/>
</dbReference>
<dbReference type="EMBL" id="BAAANE010000001">
    <property type="protein sequence ID" value="GAA1618040.1"/>
    <property type="molecule type" value="Genomic_DNA"/>
</dbReference>
<evidence type="ECO:0000256" key="10">
    <source>
        <dbReference type="ARBA" id="ARBA00022989"/>
    </source>
</evidence>
<evidence type="ECO:0000256" key="7">
    <source>
        <dbReference type="ARBA" id="ARBA00022741"/>
    </source>
</evidence>
<comment type="catalytic activity">
    <reaction evidence="1">
        <text>ATP + protein L-histidine = ADP + protein N-phospho-L-histidine.</text>
        <dbReference type="EC" id="2.7.13.3"/>
    </reaction>
</comment>
<keyword evidence="9" id="KW-0067">ATP-binding</keyword>
<dbReference type="InterPro" id="IPR007891">
    <property type="entry name" value="CHASE3"/>
</dbReference>
<dbReference type="Gene3D" id="3.30.565.10">
    <property type="entry name" value="Histidine kinase-like ATPase, C-terminal domain"/>
    <property type="match status" value="1"/>
</dbReference>
<feature type="transmembrane region" description="Helical" evidence="12">
    <location>
        <begin position="182"/>
        <end position="204"/>
    </location>
</feature>
<dbReference type="SUPFAM" id="SSF158472">
    <property type="entry name" value="HAMP domain-like"/>
    <property type="match status" value="1"/>
</dbReference>
<name>A0ABP4QR41_9ACTN</name>
<dbReference type="SMART" id="SM00304">
    <property type="entry name" value="HAMP"/>
    <property type="match status" value="1"/>
</dbReference>
<dbReference type="CDD" id="cd06225">
    <property type="entry name" value="HAMP"/>
    <property type="match status" value="1"/>
</dbReference>
<comment type="subcellular location">
    <subcellularLocation>
        <location evidence="2">Membrane</location>
    </subcellularLocation>
</comment>
<sequence length="465" mass="49072">MRGGLTGRTIVASGLLALLVGAAFAVLLISIIDLRDAGLRAARSEEVLVLANGLERQIVDVETGERGFVISGQESFLEPWSAAQAAFPGQAAMLQQLVSDNPEQVARAQRIARDGMSYIRDYSIPLVDEARRDPASVRTASAIEEGKQRLDAIRIEFTAFVATEQGLADSRRSRADADANRAIIAAAGGLAGSLLLIIVFAGYLSRAIVQPVRRAAAYARRLAGGDLGARLPDHGAAEIGVLQRSFNYMAGSLQNSREELAASRARIVAAADHARRRIERDLHDGLQQRLVSLVLDLRAAEASVPPESTELKERLAEVARQLTGATDELRELSRGIHPAILSEGGLSPALKALARRSGVPVELDVDVPTRLPEQAEVAAYYVVSEALTNAAKHAHASVVEVKVSVGDGSLRLTVTDDGVGGAIPKPGSGIVGLTDRIQALGGTISISSPLGEGTELQVELPLDGS</sequence>
<protein>
    <recommendedName>
        <fullName evidence="3">histidine kinase</fullName>
        <ecNumber evidence="3">2.7.13.3</ecNumber>
    </recommendedName>
</protein>
<evidence type="ECO:0000313" key="14">
    <source>
        <dbReference type="EMBL" id="GAA1618040.1"/>
    </source>
</evidence>
<dbReference type="PANTHER" id="PTHR24421:SF10">
    <property type="entry name" value="NITRATE_NITRITE SENSOR PROTEIN NARQ"/>
    <property type="match status" value="1"/>
</dbReference>
<dbReference type="CDD" id="cd19410">
    <property type="entry name" value="HK9-like_sensor"/>
    <property type="match status" value="1"/>
</dbReference>
<dbReference type="CDD" id="cd16917">
    <property type="entry name" value="HATPase_UhpB-NarQ-NarX-like"/>
    <property type="match status" value="1"/>
</dbReference>
<dbReference type="InterPro" id="IPR003660">
    <property type="entry name" value="HAMP_dom"/>
</dbReference>
<evidence type="ECO:0000313" key="15">
    <source>
        <dbReference type="Proteomes" id="UP001501319"/>
    </source>
</evidence>
<keyword evidence="7" id="KW-0547">Nucleotide-binding</keyword>
<evidence type="ECO:0000256" key="2">
    <source>
        <dbReference type="ARBA" id="ARBA00004370"/>
    </source>
</evidence>
<dbReference type="InterPro" id="IPR036890">
    <property type="entry name" value="HATPase_C_sf"/>
</dbReference>
<feature type="transmembrane region" description="Helical" evidence="12">
    <location>
        <begin position="12"/>
        <end position="34"/>
    </location>
</feature>
<dbReference type="Pfam" id="PF07730">
    <property type="entry name" value="HisKA_3"/>
    <property type="match status" value="1"/>
</dbReference>
<keyword evidence="10 12" id="KW-1133">Transmembrane helix</keyword>
<evidence type="ECO:0000256" key="11">
    <source>
        <dbReference type="ARBA" id="ARBA00023012"/>
    </source>
</evidence>
<dbReference type="PANTHER" id="PTHR24421">
    <property type="entry name" value="NITRATE/NITRITE SENSOR PROTEIN NARX-RELATED"/>
    <property type="match status" value="1"/>
</dbReference>
<evidence type="ECO:0000256" key="1">
    <source>
        <dbReference type="ARBA" id="ARBA00000085"/>
    </source>
</evidence>
<evidence type="ECO:0000256" key="3">
    <source>
        <dbReference type="ARBA" id="ARBA00012438"/>
    </source>
</evidence>
<proteinExistence type="predicted"/>
<accession>A0ABP4QR41</accession>
<dbReference type="Gene3D" id="1.20.5.1930">
    <property type="match status" value="1"/>
</dbReference>
<evidence type="ECO:0000256" key="5">
    <source>
        <dbReference type="ARBA" id="ARBA00022679"/>
    </source>
</evidence>
<evidence type="ECO:0000256" key="12">
    <source>
        <dbReference type="SAM" id="Phobius"/>
    </source>
</evidence>